<accession>A0ABD5NYP4</accession>
<name>A0ABD5NYP4_9EURY</name>
<dbReference type="GeneID" id="71855856"/>
<sequence length="66" mass="7117">MTVTSDRSEMLKNASTVTTLIDAMLEFANGRRLSGFLLIGAAALSSRLPGAGTVASLLLRAYRRFR</sequence>
<keyword evidence="1" id="KW-0812">Transmembrane</keyword>
<protein>
    <submittedName>
        <fullName evidence="2">Uncharacterized protein</fullName>
    </submittedName>
</protein>
<keyword evidence="1" id="KW-0472">Membrane</keyword>
<proteinExistence type="predicted"/>
<feature type="transmembrane region" description="Helical" evidence="1">
    <location>
        <begin position="36"/>
        <end position="59"/>
    </location>
</feature>
<keyword evidence="1" id="KW-1133">Transmembrane helix</keyword>
<dbReference type="Proteomes" id="UP001595821">
    <property type="component" value="Unassembled WGS sequence"/>
</dbReference>
<reference evidence="2 3" key="1">
    <citation type="journal article" date="2014" name="Int. J. Syst. Evol. Microbiol.">
        <title>Complete genome sequence of Corynebacterium casei LMG S-19264T (=DSM 44701T), isolated from a smear-ripened cheese.</title>
        <authorList>
            <consortium name="US DOE Joint Genome Institute (JGI-PGF)"/>
            <person name="Walter F."/>
            <person name="Albersmeier A."/>
            <person name="Kalinowski J."/>
            <person name="Ruckert C."/>
        </authorList>
    </citation>
    <scope>NUCLEOTIDE SEQUENCE [LARGE SCALE GENOMIC DNA]</scope>
    <source>
        <strain evidence="2 3">IBRC-M 10912</strain>
    </source>
</reference>
<evidence type="ECO:0000313" key="3">
    <source>
        <dbReference type="Proteomes" id="UP001595821"/>
    </source>
</evidence>
<dbReference type="RefSeq" id="WP_246975870.1">
    <property type="nucleotide sequence ID" value="NZ_CP095398.1"/>
</dbReference>
<evidence type="ECO:0000313" key="2">
    <source>
        <dbReference type="EMBL" id="MFC4246870.1"/>
    </source>
</evidence>
<evidence type="ECO:0000256" key="1">
    <source>
        <dbReference type="SAM" id="Phobius"/>
    </source>
</evidence>
<dbReference type="EMBL" id="JBHSDJ010000019">
    <property type="protein sequence ID" value="MFC4246870.1"/>
    <property type="molecule type" value="Genomic_DNA"/>
</dbReference>
<gene>
    <name evidence="2" type="ORF">ACFOZ7_07635</name>
</gene>
<organism evidence="2 3">
    <name type="scientific">Natribaculum luteum</name>
    <dbReference type="NCBI Taxonomy" id="1586232"/>
    <lineage>
        <taxon>Archaea</taxon>
        <taxon>Methanobacteriati</taxon>
        <taxon>Methanobacteriota</taxon>
        <taxon>Stenosarchaea group</taxon>
        <taxon>Halobacteria</taxon>
        <taxon>Halobacteriales</taxon>
        <taxon>Natrialbaceae</taxon>
        <taxon>Natribaculum</taxon>
    </lineage>
</organism>
<dbReference type="AlphaFoldDB" id="A0ABD5NYP4"/>
<comment type="caution">
    <text evidence="2">The sequence shown here is derived from an EMBL/GenBank/DDBJ whole genome shotgun (WGS) entry which is preliminary data.</text>
</comment>